<keyword evidence="2" id="KW-1185">Reference proteome</keyword>
<dbReference type="HOGENOM" id="CLU_3398679_0_0_11"/>
<dbReference type="EMBL" id="AOPY01000235">
    <property type="protein sequence ID" value="EPJ42909.1"/>
    <property type="molecule type" value="Genomic_DNA"/>
</dbReference>
<dbReference type="Proteomes" id="UP000015001">
    <property type="component" value="Unassembled WGS sequence"/>
</dbReference>
<organism evidence="1 2">
    <name type="scientific">Streptomyces afghaniensis 772</name>
    <dbReference type="NCBI Taxonomy" id="1283301"/>
    <lineage>
        <taxon>Bacteria</taxon>
        <taxon>Bacillati</taxon>
        <taxon>Actinomycetota</taxon>
        <taxon>Actinomycetes</taxon>
        <taxon>Kitasatosporales</taxon>
        <taxon>Streptomycetaceae</taxon>
        <taxon>Streptomyces</taxon>
    </lineage>
</organism>
<name>S4NWD2_9ACTN</name>
<accession>S4NWD2</accession>
<proteinExistence type="predicted"/>
<gene>
    <name evidence="1" type="ORF">STAFG_0035</name>
</gene>
<dbReference type="AlphaFoldDB" id="S4NWD2"/>
<protein>
    <submittedName>
        <fullName evidence="1">Uncharacterized protein</fullName>
    </submittedName>
</protein>
<sequence length="31" mass="3290">MGRHVAVKCLKPLGPNHDHAFTRVLAGAVPP</sequence>
<reference evidence="1 2" key="1">
    <citation type="submission" date="2013-02" db="EMBL/GenBank/DDBJ databases">
        <title>Draft Genome Sequence of Streptomyces afghaniensis, Which Produces Compounds of the Julimycin B-Complex.</title>
        <authorList>
            <person name="Gruening B.A."/>
            <person name="Praeg A."/>
            <person name="Erxleben A."/>
            <person name="Guenther S."/>
            <person name="Fiedler H.-P."/>
            <person name="Goodfellow M."/>
            <person name="Mueller M."/>
        </authorList>
    </citation>
    <scope>NUCLEOTIDE SEQUENCE [LARGE SCALE GENOMIC DNA]</scope>
    <source>
        <strain evidence="1 2">772</strain>
    </source>
</reference>
<evidence type="ECO:0000313" key="2">
    <source>
        <dbReference type="Proteomes" id="UP000015001"/>
    </source>
</evidence>
<evidence type="ECO:0000313" key="1">
    <source>
        <dbReference type="EMBL" id="EPJ42909.1"/>
    </source>
</evidence>
<comment type="caution">
    <text evidence="1">The sequence shown here is derived from an EMBL/GenBank/DDBJ whole genome shotgun (WGS) entry which is preliminary data.</text>
</comment>